<proteinExistence type="predicted"/>
<gene>
    <name evidence="1" type="ORF">H9Y05_09825</name>
</gene>
<dbReference type="Proteomes" id="UP000652681">
    <property type="component" value="Unassembled WGS sequence"/>
</dbReference>
<evidence type="ECO:0000313" key="2">
    <source>
        <dbReference type="Proteomes" id="UP000652681"/>
    </source>
</evidence>
<name>A0A8J6P6F3_9FLAO</name>
<accession>A0A8J6P6F3</accession>
<protein>
    <submittedName>
        <fullName evidence="1">Uncharacterized protein</fullName>
    </submittedName>
</protein>
<dbReference type="AlphaFoldDB" id="A0A8J6P6F3"/>
<reference evidence="1" key="1">
    <citation type="submission" date="2020-09" db="EMBL/GenBank/DDBJ databases">
        <title>Taishania pollutisoli gen. nov., sp. nov., Isolated from Tetrabromobisphenol A-Contaminated Soil.</title>
        <authorList>
            <person name="Chen Q."/>
        </authorList>
    </citation>
    <scope>NUCLEOTIDE SEQUENCE</scope>
    <source>
        <strain evidence="1">CZZ-1</strain>
    </source>
</reference>
<organism evidence="1 2">
    <name type="scientific">Taishania pollutisoli</name>
    <dbReference type="NCBI Taxonomy" id="2766479"/>
    <lineage>
        <taxon>Bacteria</taxon>
        <taxon>Pseudomonadati</taxon>
        <taxon>Bacteroidota</taxon>
        <taxon>Flavobacteriia</taxon>
        <taxon>Flavobacteriales</taxon>
        <taxon>Crocinitomicaceae</taxon>
        <taxon>Taishania</taxon>
    </lineage>
</organism>
<sequence>MKKSFLIGSLLLNALLVVLLLTVDRTKGSCHRINFQGESFTSRQENFKTAHTDVKRFYDSIVKQDASQRDFVRAFTISAMDMLEVMGLDSTTKCTYEQCRAYLGLTADDQFKLYLTPIKDNKDVFLNFKPATGATIDTNEYSYVLDLIAPCPNTCDKKSPLYNFSKPEASR</sequence>
<dbReference type="RefSeq" id="WP_216714176.1">
    <property type="nucleotide sequence ID" value="NZ_JACVEL010000006.1"/>
</dbReference>
<evidence type="ECO:0000313" key="1">
    <source>
        <dbReference type="EMBL" id="MBC9812769.1"/>
    </source>
</evidence>
<dbReference type="EMBL" id="JACVEL010000006">
    <property type="protein sequence ID" value="MBC9812769.1"/>
    <property type="molecule type" value="Genomic_DNA"/>
</dbReference>
<comment type="caution">
    <text evidence="1">The sequence shown here is derived from an EMBL/GenBank/DDBJ whole genome shotgun (WGS) entry which is preliminary data.</text>
</comment>
<keyword evidence="2" id="KW-1185">Reference proteome</keyword>